<protein>
    <submittedName>
        <fullName evidence="2">Uncharacterized protein</fullName>
    </submittedName>
</protein>
<dbReference type="AlphaFoldDB" id="E9H9J7"/>
<dbReference type="HOGENOM" id="CLU_1847172_0_0_1"/>
<dbReference type="EMBL" id="GL732608">
    <property type="protein sequence ID" value="EFX71639.1"/>
    <property type="molecule type" value="Genomic_DNA"/>
</dbReference>
<dbReference type="KEGG" id="dpx:DAPPUDRAFT_255585"/>
<gene>
    <name evidence="2" type="ORF">DAPPUDRAFT_255585</name>
</gene>
<dbReference type="Proteomes" id="UP000000305">
    <property type="component" value="Unassembled WGS sequence"/>
</dbReference>
<dbReference type="PhylomeDB" id="E9H9J7"/>
<evidence type="ECO:0000313" key="3">
    <source>
        <dbReference type="Proteomes" id="UP000000305"/>
    </source>
</evidence>
<dbReference type="PANTHER" id="PTHR23263:SF124">
    <property type="entry name" value="SMALL PROLINE-RICH PROTEIN 3"/>
    <property type="match status" value="1"/>
</dbReference>
<keyword evidence="1" id="KW-0472">Membrane</keyword>
<dbReference type="PANTHER" id="PTHR23263">
    <property type="entry name" value="SMALL PROLINE-RICH PROTEIN"/>
    <property type="match status" value="1"/>
</dbReference>
<evidence type="ECO:0000313" key="2">
    <source>
        <dbReference type="EMBL" id="EFX71639.1"/>
    </source>
</evidence>
<name>E9H9J7_DAPPU</name>
<feature type="transmembrane region" description="Helical" evidence="1">
    <location>
        <begin position="16"/>
        <end position="36"/>
    </location>
</feature>
<proteinExistence type="predicted"/>
<reference evidence="2 3" key="1">
    <citation type="journal article" date="2011" name="Science">
        <title>The ecoresponsive genome of Daphnia pulex.</title>
        <authorList>
            <person name="Colbourne J.K."/>
            <person name="Pfrender M.E."/>
            <person name="Gilbert D."/>
            <person name="Thomas W.K."/>
            <person name="Tucker A."/>
            <person name="Oakley T.H."/>
            <person name="Tokishita S."/>
            <person name="Aerts A."/>
            <person name="Arnold G.J."/>
            <person name="Basu M.K."/>
            <person name="Bauer D.J."/>
            <person name="Caceres C.E."/>
            <person name="Carmel L."/>
            <person name="Casola C."/>
            <person name="Choi J.H."/>
            <person name="Detter J.C."/>
            <person name="Dong Q."/>
            <person name="Dusheyko S."/>
            <person name="Eads B.D."/>
            <person name="Frohlich T."/>
            <person name="Geiler-Samerotte K.A."/>
            <person name="Gerlach D."/>
            <person name="Hatcher P."/>
            <person name="Jogdeo S."/>
            <person name="Krijgsveld J."/>
            <person name="Kriventseva E.V."/>
            <person name="Kultz D."/>
            <person name="Laforsch C."/>
            <person name="Lindquist E."/>
            <person name="Lopez J."/>
            <person name="Manak J.R."/>
            <person name="Muller J."/>
            <person name="Pangilinan J."/>
            <person name="Patwardhan R.P."/>
            <person name="Pitluck S."/>
            <person name="Pritham E.J."/>
            <person name="Rechtsteiner A."/>
            <person name="Rho M."/>
            <person name="Rogozin I.B."/>
            <person name="Sakarya O."/>
            <person name="Salamov A."/>
            <person name="Schaack S."/>
            <person name="Shapiro H."/>
            <person name="Shiga Y."/>
            <person name="Skalitzky C."/>
            <person name="Smith Z."/>
            <person name="Souvorov A."/>
            <person name="Sung W."/>
            <person name="Tang Z."/>
            <person name="Tsuchiya D."/>
            <person name="Tu H."/>
            <person name="Vos H."/>
            <person name="Wang M."/>
            <person name="Wolf Y.I."/>
            <person name="Yamagata H."/>
            <person name="Yamada T."/>
            <person name="Ye Y."/>
            <person name="Shaw J.R."/>
            <person name="Andrews J."/>
            <person name="Crease T.J."/>
            <person name="Tang H."/>
            <person name="Lucas S.M."/>
            <person name="Robertson H.M."/>
            <person name="Bork P."/>
            <person name="Koonin E.V."/>
            <person name="Zdobnov E.M."/>
            <person name="Grigoriev I.V."/>
            <person name="Lynch M."/>
            <person name="Boore J.L."/>
        </authorList>
    </citation>
    <scope>NUCLEOTIDE SEQUENCE [LARGE SCALE GENOMIC DNA]</scope>
</reference>
<keyword evidence="1" id="KW-1133">Transmembrane helix</keyword>
<keyword evidence="1" id="KW-0812">Transmembrane</keyword>
<evidence type="ECO:0000256" key="1">
    <source>
        <dbReference type="SAM" id="Phobius"/>
    </source>
</evidence>
<keyword evidence="3" id="KW-1185">Reference proteome</keyword>
<dbReference type="InParanoid" id="E9H9J7"/>
<sequence length="139" mass="15944">MISDTTTTAVYHRSPIAFFIVYRVNCGVVLLLVVVLKYYTTEASKYSTTIYAAPSCITKEPEYYIVIPFVLSNNHLTHPQYATSTYYAEAPKYYTTEYTYTVPAYYTEVPKYYTATNAAPSYYTEAPSYFNTKAVECYN</sequence>
<organism evidence="2 3">
    <name type="scientific">Daphnia pulex</name>
    <name type="common">Water flea</name>
    <dbReference type="NCBI Taxonomy" id="6669"/>
    <lineage>
        <taxon>Eukaryota</taxon>
        <taxon>Metazoa</taxon>
        <taxon>Ecdysozoa</taxon>
        <taxon>Arthropoda</taxon>
        <taxon>Crustacea</taxon>
        <taxon>Branchiopoda</taxon>
        <taxon>Diplostraca</taxon>
        <taxon>Cladocera</taxon>
        <taxon>Anomopoda</taxon>
        <taxon>Daphniidae</taxon>
        <taxon>Daphnia</taxon>
    </lineage>
</organism>
<accession>E9H9J7</accession>